<proteinExistence type="predicted"/>
<dbReference type="InterPro" id="IPR022066">
    <property type="entry name" value="PdtaS_GAF"/>
</dbReference>
<dbReference type="AlphaFoldDB" id="A0A2W6APX1"/>
<dbReference type="Gene3D" id="3.30.450.20">
    <property type="entry name" value="PAS domain"/>
    <property type="match status" value="1"/>
</dbReference>
<dbReference type="Pfam" id="PF12282">
    <property type="entry name" value="GAF_PdtaS"/>
    <property type="match status" value="1"/>
</dbReference>
<accession>A0A2W6APX1</accession>
<dbReference type="Gene3D" id="3.30.450.280">
    <property type="entry name" value="GAF domain"/>
    <property type="match status" value="1"/>
</dbReference>
<reference evidence="2 3" key="1">
    <citation type="journal article" date="2017" name="Nature">
        <title>Atmospheric trace gases support primary production in Antarctic desert surface soil.</title>
        <authorList>
            <person name="Ji M."/>
            <person name="Greening C."/>
            <person name="Vanwonterghem I."/>
            <person name="Carere C.R."/>
            <person name="Bay S.K."/>
            <person name="Steen J.A."/>
            <person name="Montgomery K."/>
            <person name="Lines T."/>
            <person name="Beardall J."/>
            <person name="van Dorst J."/>
            <person name="Snape I."/>
            <person name="Stott M.B."/>
            <person name="Hugenholtz P."/>
            <person name="Ferrari B.C."/>
        </authorList>
    </citation>
    <scope>NUCLEOTIDE SEQUENCE [LARGE SCALE GENOMIC DNA]</scope>
    <source>
        <strain evidence="2">RRmetagenome_bin12</strain>
    </source>
</reference>
<organism evidence="2 3">
    <name type="scientific">Candidatus Aeolococcus gillhamiae</name>
    <dbReference type="NCBI Taxonomy" id="3127015"/>
    <lineage>
        <taxon>Bacteria</taxon>
        <taxon>Bacillati</taxon>
        <taxon>Candidatus Dormiibacterota</taxon>
        <taxon>Candidatus Dormibacteria</taxon>
        <taxon>Candidatus Aeolococcales</taxon>
        <taxon>Candidatus Aeolococcaceae</taxon>
        <taxon>Candidatus Aeolococcus</taxon>
    </lineage>
</organism>
<name>A0A2W6APX1_9BACT</name>
<dbReference type="InterPro" id="IPR038424">
    <property type="entry name" value="H_kinase_PdtaS_GAF_sf"/>
</dbReference>
<evidence type="ECO:0000259" key="1">
    <source>
        <dbReference type="Pfam" id="PF12282"/>
    </source>
</evidence>
<sequence>MASFDDLARETDLDAAALAHLQRLVASWGFLADLSFADLLLFVPQKQEASPRFVVMGQMRPTTSQTLYREDQLGVVVDETQRPLVARAWRLGQIIDAEVEASARAEAANVQCIPVYWRDTQLGVLTRESAPSVGRRPGELERVYHDIFDAFARMIAAGEFPFGAEGTEPKESPRVGDGVVRLDESARVDYASPNFVSALHRMGIHANVLGARLGEVGFDEAPVRAAFAIGLPITEEVELKDVTLLVRAIPLLDHGKVAGALALVRDVSELRRRDRLLVSKDVLIREMHHRVKNNL</sequence>
<dbReference type="EMBL" id="QHBU01000187">
    <property type="protein sequence ID" value="PZR79861.1"/>
    <property type="molecule type" value="Genomic_DNA"/>
</dbReference>
<dbReference type="Proteomes" id="UP000248724">
    <property type="component" value="Unassembled WGS sequence"/>
</dbReference>
<protein>
    <submittedName>
        <fullName evidence="2">ATPase</fullName>
    </submittedName>
</protein>
<evidence type="ECO:0000313" key="3">
    <source>
        <dbReference type="Proteomes" id="UP000248724"/>
    </source>
</evidence>
<comment type="caution">
    <text evidence="2">The sequence shown here is derived from an EMBL/GenBank/DDBJ whole genome shotgun (WGS) entry which is preliminary data.</text>
</comment>
<evidence type="ECO:0000313" key="2">
    <source>
        <dbReference type="EMBL" id="PZR79861.1"/>
    </source>
</evidence>
<feature type="domain" description="Histidine kinase PdtaS GAF" evidence="1">
    <location>
        <begin position="7"/>
        <end position="146"/>
    </location>
</feature>
<feature type="non-terminal residue" evidence="2">
    <location>
        <position position="295"/>
    </location>
</feature>
<gene>
    <name evidence="2" type="ORF">DLM65_09635</name>
</gene>